<feature type="chain" id="PRO_5045206462" evidence="2">
    <location>
        <begin position="25"/>
        <end position="343"/>
    </location>
</feature>
<dbReference type="InterPro" id="IPR026045">
    <property type="entry name" value="Ferric-bd"/>
</dbReference>
<sequence length="343" mass="37831">MYRRTLTATAVALACTLLPPAAEAQQRTRLTVYTALENEQLAPFKRAAEAAVPSIEIAWVRDSTGIMTARLIAERENPRADMVWGLSVFSLLQMEAQNMLEPYTPQGAEALRPNFRSDRSPMTWTGMDAFVSAICFNTVVAQQRNLPRPSTWADLLNPVYRGHVVMPNPASSGTGFLSVAGWLGAQGNDAAWTYMTGLHQNIQVYTHSGSAPCNNAARGEYGLGISFDMRAVTLRNQGAPIEIIVPTDGVGFDLEATAILRGSRNMEAAKRLADFAVSRPAMELYGRYYALVALPGVQPSVQNYPAEFEQRLVEQNFRDVALRRDAILREWASRFDSKSAPRN</sequence>
<dbReference type="CDD" id="cd13544">
    <property type="entry name" value="PBP2_Fbp_like_1"/>
    <property type="match status" value="1"/>
</dbReference>
<dbReference type="EMBL" id="JAERQM010000003">
    <property type="protein sequence ID" value="MBU8544234.1"/>
    <property type="molecule type" value="Genomic_DNA"/>
</dbReference>
<dbReference type="InterPro" id="IPR017663">
    <property type="entry name" value="ABC_2-AEP-bd"/>
</dbReference>
<protein>
    <submittedName>
        <fullName evidence="3">2-aminoethylphosphonate ABC transporter substrate-binding protein</fullName>
    </submittedName>
</protein>
<name>A0ABS6H6B7_9PROT</name>
<gene>
    <name evidence="3" type="ORF">JJQ90_10985</name>
</gene>
<accession>A0ABS6H6B7</accession>
<evidence type="ECO:0000313" key="3">
    <source>
        <dbReference type="EMBL" id="MBU8544234.1"/>
    </source>
</evidence>
<dbReference type="PIRSF" id="PIRSF002825">
    <property type="entry name" value="CfbpA"/>
    <property type="match status" value="1"/>
</dbReference>
<feature type="signal peptide" evidence="2">
    <location>
        <begin position="1"/>
        <end position="24"/>
    </location>
</feature>
<dbReference type="PANTHER" id="PTHR30006:SF2">
    <property type="entry name" value="ABC TRANSPORTER SUBSTRATE-BINDING PROTEIN"/>
    <property type="match status" value="1"/>
</dbReference>
<dbReference type="PANTHER" id="PTHR30006">
    <property type="entry name" value="THIAMINE-BINDING PERIPLASMIC PROTEIN-RELATED"/>
    <property type="match status" value="1"/>
</dbReference>
<keyword evidence="1 2" id="KW-0732">Signal</keyword>
<evidence type="ECO:0000256" key="2">
    <source>
        <dbReference type="SAM" id="SignalP"/>
    </source>
</evidence>
<organism evidence="3 4">
    <name type="scientific">Falsiroseomonas oleicola</name>
    <dbReference type="NCBI Taxonomy" id="2801474"/>
    <lineage>
        <taxon>Bacteria</taxon>
        <taxon>Pseudomonadati</taxon>
        <taxon>Pseudomonadota</taxon>
        <taxon>Alphaproteobacteria</taxon>
        <taxon>Acetobacterales</taxon>
        <taxon>Roseomonadaceae</taxon>
        <taxon>Falsiroseomonas</taxon>
    </lineage>
</organism>
<dbReference type="NCBIfam" id="TIGR03261">
    <property type="entry name" value="phnS2"/>
    <property type="match status" value="1"/>
</dbReference>
<keyword evidence="4" id="KW-1185">Reference proteome</keyword>
<reference evidence="3 4" key="1">
    <citation type="submission" date="2021-01" db="EMBL/GenBank/DDBJ databases">
        <title>Roseomonas sp. nov, a bacterium isolated from an oil production mixture in Yumen Oilfield.</title>
        <authorList>
            <person name="Wu D."/>
        </authorList>
    </citation>
    <scope>NUCLEOTIDE SEQUENCE [LARGE SCALE GENOMIC DNA]</scope>
    <source>
        <strain evidence="3 4">ROY-5-3</strain>
    </source>
</reference>
<dbReference type="Proteomes" id="UP000689967">
    <property type="component" value="Unassembled WGS sequence"/>
</dbReference>
<proteinExistence type="predicted"/>
<dbReference type="PROSITE" id="PS51257">
    <property type="entry name" value="PROKAR_LIPOPROTEIN"/>
    <property type="match status" value="1"/>
</dbReference>
<evidence type="ECO:0000313" key="4">
    <source>
        <dbReference type="Proteomes" id="UP000689967"/>
    </source>
</evidence>
<evidence type="ECO:0000256" key="1">
    <source>
        <dbReference type="ARBA" id="ARBA00022729"/>
    </source>
</evidence>
<comment type="caution">
    <text evidence="3">The sequence shown here is derived from an EMBL/GenBank/DDBJ whole genome shotgun (WGS) entry which is preliminary data.</text>
</comment>
<dbReference type="Pfam" id="PF13343">
    <property type="entry name" value="SBP_bac_6"/>
    <property type="match status" value="1"/>
</dbReference>